<gene>
    <name evidence="2" type="ORF">URODEC1_LOCUS106706</name>
    <name evidence="1" type="ORF">URODEC1_LOCUS83051</name>
</gene>
<accession>A0ABC9D8Z2</accession>
<reference evidence="3" key="1">
    <citation type="submission" date="2024-06" db="EMBL/GenBank/DDBJ databases">
        <authorList>
            <person name="Ryan C."/>
        </authorList>
    </citation>
    <scope>NUCLEOTIDE SEQUENCE [LARGE SCALE GENOMIC DNA]</scope>
</reference>
<evidence type="ECO:0000313" key="3">
    <source>
        <dbReference type="Proteomes" id="UP001497457"/>
    </source>
</evidence>
<dbReference type="AlphaFoldDB" id="A0ABC9D8Z2"/>
<sequence>MSRVIAIGRELARRRPPGSVVDKIAKLGEAERAQVSSYLDQLDAEVQRRLVQLQTPIVSNDTGNFDRVLTFFRVPKGVRRENMLWRYSLASAFALSLWAGHWQARTYLVGQQQEQTASYAA</sequence>
<proteinExistence type="predicted"/>
<reference evidence="1 3" key="2">
    <citation type="submission" date="2024-10" db="EMBL/GenBank/DDBJ databases">
        <authorList>
            <person name="Ryan C."/>
        </authorList>
    </citation>
    <scope>NUCLEOTIDE SEQUENCE [LARGE SCALE GENOMIC DNA]</scope>
</reference>
<evidence type="ECO:0000313" key="2">
    <source>
        <dbReference type="EMBL" id="CAL5077544.1"/>
    </source>
</evidence>
<organism evidence="1 3">
    <name type="scientific">Urochloa decumbens</name>
    <dbReference type="NCBI Taxonomy" id="240449"/>
    <lineage>
        <taxon>Eukaryota</taxon>
        <taxon>Viridiplantae</taxon>
        <taxon>Streptophyta</taxon>
        <taxon>Embryophyta</taxon>
        <taxon>Tracheophyta</taxon>
        <taxon>Spermatophyta</taxon>
        <taxon>Magnoliopsida</taxon>
        <taxon>Liliopsida</taxon>
        <taxon>Poales</taxon>
        <taxon>Poaceae</taxon>
        <taxon>PACMAD clade</taxon>
        <taxon>Panicoideae</taxon>
        <taxon>Panicodae</taxon>
        <taxon>Paniceae</taxon>
        <taxon>Melinidinae</taxon>
        <taxon>Urochloa</taxon>
    </lineage>
</organism>
<keyword evidence="3" id="KW-1185">Reference proteome</keyword>
<dbReference type="Proteomes" id="UP001497457">
    <property type="component" value="Chromosome 7b"/>
</dbReference>
<dbReference type="Proteomes" id="UP001497457">
    <property type="component" value="Chromosome 32b"/>
</dbReference>
<protein>
    <submittedName>
        <fullName evidence="1">Uncharacterized protein</fullName>
    </submittedName>
</protein>
<dbReference type="EMBL" id="OZ075117">
    <property type="protein sequence ID" value="CAL5077544.1"/>
    <property type="molecule type" value="Genomic_DNA"/>
</dbReference>
<name>A0ABC9D8Z2_9POAL</name>
<evidence type="ECO:0000313" key="1">
    <source>
        <dbReference type="EMBL" id="CAL5034306.1"/>
    </source>
</evidence>
<dbReference type="EMBL" id="OZ075142">
    <property type="protein sequence ID" value="CAL5034306.1"/>
    <property type="molecule type" value="Genomic_DNA"/>
</dbReference>